<evidence type="ECO:0000313" key="3">
    <source>
        <dbReference type="Proteomes" id="UP001219525"/>
    </source>
</evidence>
<dbReference type="AlphaFoldDB" id="A0AAD6YHE9"/>
<sequence length="230" mass="25994">MEEAATQRASLLGASVEFDAKLSKQEETHAKLVQAEERRAIAAEMETADAKRRIDELTQQVETARTEAEVLKKKLCETASSKNMGVESEVIVLHARLEELEGENSQLQHRSRTLHKRYQDGDLNDSEKSFVNSLMQMSQSIHEQDMVAKENELRRRENMITSQQTRIDTLESTLARLLKERGKEGDPNSRSMVDLSLWTSSSPSAVQKQVRKCSNSCLPGSHPVSVWLRS</sequence>
<dbReference type="Proteomes" id="UP001219525">
    <property type="component" value="Unassembled WGS sequence"/>
</dbReference>
<protein>
    <submittedName>
        <fullName evidence="2">Uncharacterized protein</fullName>
    </submittedName>
</protein>
<accession>A0AAD6YHE9</accession>
<keyword evidence="3" id="KW-1185">Reference proteome</keyword>
<reference evidence="2" key="1">
    <citation type="submission" date="2023-03" db="EMBL/GenBank/DDBJ databases">
        <title>Massive genome expansion in bonnet fungi (Mycena s.s.) driven by repeated elements and novel gene families across ecological guilds.</title>
        <authorList>
            <consortium name="Lawrence Berkeley National Laboratory"/>
            <person name="Harder C.B."/>
            <person name="Miyauchi S."/>
            <person name="Viragh M."/>
            <person name="Kuo A."/>
            <person name="Thoen E."/>
            <person name="Andreopoulos B."/>
            <person name="Lu D."/>
            <person name="Skrede I."/>
            <person name="Drula E."/>
            <person name="Henrissat B."/>
            <person name="Morin E."/>
            <person name="Kohler A."/>
            <person name="Barry K."/>
            <person name="LaButti K."/>
            <person name="Morin E."/>
            <person name="Salamov A."/>
            <person name="Lipzen A."/>
            <person name="Mereny Z."/>
            <person name="Hegedus B."/>
            <person name="Baldrian P."/>
            <person name="Stursova M."/>
            <person name="Weitz H."/>
            <person name="Taylor A."/>
            <person name="Grigoriev I.V."/>
            <person name="Nagy L.G."/>
            <person name="Martin F."/>
            <person name="Kauserud H."/>
        </authorList>
    </citation>
    <scope>NUCLEOTIDE SEQUENCE</scope>
    <source>
        <strain evidence="2">9144</strain>
    </source>
</reference>
<name>A0AAD6YHE9_9AGAR</name>
<gene>
    <name evidence="2" type="ORF">GGX14DRAFT_437741</name>
</gene>
<organism evidence="2 3">
    <name type="scientific">Mycena pura</name>
    <dbReference type="NCBI Taxonomy" id="153505"/>
    <lineage>
        <taxon>Eukaryota</taxon>
        <taxon>Fungi</taxon>
        <taxon>Dikarya</taxon>
        <taxon>Basidiomycota</taxon>
        <taxon>Agaricomycotina</taxon>
        <taxon>Agaricomycetes</taxon>
        <taxon>Agaricomycetidae</taxon>
        <taxon>Agaricales</taxon>
        <taxon>Marasmiineae</taxon>
        <taxon>Mycenaceae</taxon>
        <taxon>Mycena</taxon>
    </lineage>
</organism>
<evidence type="ECO:0000313" key="2">
    <source>
        <dbReference type="EMBL" id="KAJ7217677.1"/>
    </source>
</evidence>
<feature type="coiled-coil region" evidence="1">
    <location>
        <begin position="40"/>
        <end position="117"/>
    </location>
</feature>
<comment type="caution">
    <text evidence="2">The sequence shown here is derived from an EMBL/GenBank/DDBJ whole genome shotgun (WGS) entry which is preliminary data.</text>
</comment>
<dbReference type="EMBL" id="JARJCW010000013">
    <property type="protein sequence ID" value="KAJ7217677.1"/>
    <property type="molecule type" value="Genomic_DNA"/>
</dbReference>
<evidence type="ECO:0000256" key="1">
    <source>
        <dbReference type="SAM" id="Coils"/>
    </source>
</evidence>
<keyword evidence="1" id="KW-0175">Coiled coil</keyword>
<proteinExistence type="predicted"/>